<evidence type="ECO:0000256" key="2">
    <source>
        <dbReference type="PROSITE-ProRule" id="PRU00023"/>
    </source>
</evidence>
<gene>
    <name evidence="4" type="ORF">B0T10DRAFT_609019</name>
</gene>
<reference evidence="4 5" key="1">
    <citation type="journal article" date="2021" name="Nat. Commun.">
        <title>Genetic determinants of endophytism in the Arabidopsis root mycobiome.</title>
        <authorList>
            <person name="Mesny F."/>
            <person name="Miyauchi S."/>
            <person name="Thiergart T."/>
            <person name="Pickel B."/>
            <person name="Atanasova L."/>
            <person name="Karlsson M."/>
            <person name="Huettel B."/>
            <person name="Barry K.W."/>
            <person name="Haridas S."/>
            <person name="Chen C."/>
            <person name="Bauer D."/>
            <person name="Andreopoulos W."/>
            <person name="Pangilinan J."/>
            <person name="LaButti K."/>
            <person name="Riley R."/>
            <person name="Lipzen A."/>
            <person name="Clum A."/>
            <person name="Drula E."/>
            <person name="Henrissat B."/>
            <person name="Kohler A."/>
            <person name="Grigoriev I.V."/>
            <person name="Martin F.M."/>
            <person name="Hacquard S."/>
        </authorList>
    </citation>
    <scope>NUCLEOTIDE SEQUENCE [LARGE SCALE GENOMIC DNA]</scope>
    <source>
        <strain evidence="4 5">MPI-CAGE-CH-0241</strain>
    </source>
</reference>
<feature type="repeat" description="ANK" evidence="2">
    <location>
        <begin position="825"/>
        <end position="857"/>
    </location>
</feature>
<dbReference type="InterPro" id="IPR027417">
    <property type="entry name" value="P-loop_NTPase"/>
</dbReference>
<protein>
    <recommendedName>
        <fullName evidence="3">Nephrocystin 3-like N-terminal domain-containing protein</fullName>
    </recommendedName>
</protein>
<comment type="caution">
    <text evidence="4">The sequence shown here is derived from an EMBL/GenBank/DDBJ whole genome shotgun (WGS) entry which is preliminary data.</text>
</comment>
<dbReference type="EMBL" id="JAGPYM010000021">
    <property type="protein sequence ID" value="KAH6884219.1"/>
    <property type="molecule type" value="Genomic_DNA"/>
</dbReference>
<dbReference type="Proteomes" id="UP000777438">
    <property type="component" value="Unassembled WGS sequence"/>
</dbReference>
<dbReference type="PROSITE" id="PS50088">
    <property type="entry name" value="ANK_REPEAT"/>
    <property type="match status" value="1"/>
</dbReference>
<dbReference type="Pfam" id="PF24883">
    <property type="entry name" value="NPHP3_N"/>
    <property type="match status" value="1"/>
</dbReference>
<name>A0A9P8W0N9_9HYPO</name>
<dbReference type="PANTHER" id="PTHR10039">
    <property type="entry name" value="AMELOGENIN"/>
    <property type="match status" value="1"/>
</dbReference>
<keyword evidence="5" id="KW-1185">Reference proteome</keyword>
<organism evidence="4 5">
    <name type="scientific">Thelonectria olida</name>
    <dbReference type="NCBI Taxonomy" id="1576542"/>
    <lineage>
        <taxon>Eukaryota</taxon>
        <taxon>Fungi</taxon>
        <taxon>Dikarya</taxon>
        <taxon>Ascomycota</taxon>
        <taxon>Pezizomycotina</taxon>
        <taxon>Sordariomycetes</taxon>
        <taxon>Hypocreomycetidae</taxon>
        <taxon>Hypocreales</taxon>
        <taxon>Nectriaceae</taxon>
        <taxon>Thelonectria</taxon>
    </lineage>
</organism>
<dbReference type="SUPFAM" id="SSF52540">
    <property type="entry name" value="P-loop containing nucleoside triphosphate hydrolases"/>
    <property type="match status" value="1"/>
</dbReference>
<sequence length="935" mass="105893">MDPFSITAGIIAFVQMADRVIGLCKQYLETVRDAPSDLRVILIEVSTVKTLLDNVLFLSSCRQSPATLSHLAGKEGPIEGCRRAVFEIEHLLPTNHTTAANTSNSIAQLLKPTLTSLAWPTKEAKARKLLAQVSQYKNTINLALTVESSRDIREIKDKATQIHTELSELQRNAVYRWLQSTDPSSLHHQACKLYESGTGDWIFRCAEWKSWTQGINRCIWIYGVPGAGKTILASRVVENLLESHCNGAVASKNTAHVYYYCHFGHNQNEATPFLKWTLNQLCRQADLVPPPLHDLYKSGGEPSLAGLLKALEAIAMAFDTIYVVIDAMDESVSRGDLLVIVRDLVTDARFRKFRVLATSREYLDIEATMSNISTSISMRNPFLDEDIRLYVQSQLRAHPKLKKWPHLLQDEVLQALANKAKGMFRWVACQLYVLQRLRPEINTIKHALANLPETLDKTYERIFLQIPSEGRAFVHYALKWIYWHGQVYPKEPLACKVLLEALETTLAEQDPFCSYYDYDEEMLREFCGCLITITQDAEGRACVCFAHYTVLEFLLSPRMQGGPVCFFAIDQDPTNLELTKVLMRHTFNCVGDASDPRTDLPSAKRLDLGIYPVLETFRIYSMVSSVFSIGKWGSKISQHDEMLILIFTLFDPTRPHFPHLCTLAQRTKGFFHFLHRVGFKSQLNFWYLPWDKAPADYRLCILFSSLWTDSSFQLPRKLLKEAIMEGVLELQLGVEVFPIRDLVWRRLGRPATNFQGSIVDLCGQFAMVNSEPFSFLVDFAGGYFDPSSALLSFINSHDHTECVKRCFCPIQRLLELGANPIIPGYKAGPLQVAVNRQDLTAVRMLLEAGADSNYTGEINGIEWDSIGYLSQENDLWGRSPLHINRNDEKRIGRGRADDIDEILLRYGAREFVTPEKLAAAAAELCSDDSEYDEPA</sequence>
<keyword evidence="1" id="KW-0677">Repeat</keyword>
<dbReference type="PANTHER" id="PTHR10039:SF16">
    <property type="entry name" value="GPI INOSITOL-DEACYLASE"/>
    <property type="match status" value="1"/>
</dbReference>
<evidence type="ECO:0000313" key="5">
    <source>
        <dbReference type="Proteomes" id="UP000777438"/>
    </source>
</evidence>
<dbReference type="InterPro" id="IPR036770">
    <property type="entry name" value="Ankyrin_rpt-contain_sf"/>
</dbReference>
<dbReference type="OrthoDB" id="194358at2759"/>
<evidence type="ECO:0000256" key="1">
    <source>
        <dbReference type="ARBA" id="ARBA00022737"/>
    </source>
</evidence>
<dbReference type="InterPro" id="IPR056884">
    <property type="entry name" value="NPHP3-like_N"/>
</dbReference>
<dbReference type="Gene3D" id="3.40.50.300">
    <property type="entry name" value="P-loop containing nucleotide triphosphate hydrolases"/>
    <property type="match status" value="1"/>
</dbReference>
<keyword evidence="2" id="KW-0040">ANK repeat</keyword>
<dbReference type="AlphaFoldDB" id="A0A9P8W0N9"/>
<evidence type="ECO:0000259" key="3">
    <source>
        <dbReference type="Pfam" id="PF24883"/>
    </source>
</evidence>
<dbReference type="InterPro" id="IPR002110">
    <property type="entry name" value="Ankyrin_rpt"/>
</dbReference>
<accession>A0A9P8W0N9</accession>
<evidence type="ECO:0000313" key="4">
    <source>
        <dbReference type="EMBL" id="KAH6884219.1"/>
    </source>
</evidence>
<proteinExistence type="predicted"/>
<dbReference type="Gene3D" id="1.25.40.20">
    <property type="entry name" value="Ankyrin repeat-containing domain"/>
    <property type="match status" value="1"/>
</dbReference>
<feature type="domain" description="Nephrocystin 3-like N-terminal" evidence="3">
    <location>
        <begin position="197"/>
        <end position="360"/>
    </location>
</feature>